<accession>A0A916TQY2</accession>
<dbReference type="AlphaFoldDB" id="A0A916TQY2"/>
<dbReference type="EMBL" id="BMHK01000005">
    <property type="protein sequence ID" value="GGB93636.1"/>
    <property type="molecule type" value="Genomic_DNA"/>
</dbReference>
<evidence type="ECO:0000313" key="3">
    <source>
        <dbReference type="Proteomes" id="UP000608154"/>
    </source>
</evidence>
<name>A0A916TQY2_9SPHN</name>
<evidence type="ECO:0000256" key="1">
    <source>
        <dbReference type="SAM" id="Phobius"/>
    </source>
</evidence>
<protein>
    <recommendedName>
        <fullName evidence="4">Secreted protein</fullName>
    </recommendedName>
</protein>
<proteinExistence type="predicted"/>
<comment type="caution">
    <text evidence="2">The sequence shown here is derived from an EMBL/GenBank/DDBJ whole genome shotgun (WGS) entry which is preliminary data.</text>
</comment>
<reference evidence="2" key="1">
    <citation type="journal article" date="2014" name="Int. J. Syst. Evol. Microbiol.">
        <title>Complete genome sequence of Corynebacterium casei LMG S-19264T (=DSM 44701T), isolated from a smear-ripened cheese.</title>
        <authorList>
            <consortium name="US DOE Joint Genome Institute (JGI-PGF)"/>
            <person name="Walter F."/>
            <person name="Albersmeier A."/>
            <person name="Kalinowski J."/>
            <person name="Ruckert C."/>
        </authorList>
    </citation>
    <scope>NUCLEOTIDE SEQUENCE</scope>
    <source>
        <strain evidence="2">CGMCC 1.15095</strain>
    </source>
</reference>
<feature type="transmembrane region" description="Helical" evidence="1">
    <location>
        <begin position="6"/>
        <end position="26"/>
    </location>
</feature>
<keyword evidence="1" id="KW-0472">Membrane</keyword>
<keyword evidence="3" id="KW-1185">Reference proteome</keyword>
<reference evidence="2" key="2">
    <citation type="submission" date="2020-09" db="EMBL/GenBank/DDBJ databases">
        <authorList>
            <person name="Sun Q."/>
            <person name="Zhou Y."/>
        </authorList>
    </citation>
    <scope>NUCLEOTIDE SEQUENCE</scope>
    <source>
        <strain evidence="2">CGMCC 1.15095</strain>
    </source>
</reference>
<dbReference type="Proteomes" id="UP000608154">
    <property type="component" value="Unassembled WGS sequence"/>
</dbReference>
<keyword evidence="1" id="KW-1133">Transmembrane helix</keyword>
<sequence length="205" mass="23524">MITITPLELTIGLIVLAVIVAVGVVYMRKRRADSLKARFGGEYERTVKDAGSSHRAETILHEREKRVESFDIRPLSPESRRRYIEEWRKVQTRFVDSPADAVTRADVLLGQVMEDRGYPVADFEQRSADLSVDHGDVVQNYRAGHTIAERHARGEADTEDLRQAMIHYRALFDDLVHEPVDSSPVIEHRDGRVIDKRKKRETHRG</sequence>
<organism evidence="2 3">
    <name type="scientific">Novosphingobium endophyticum</name>
    <dbReference type="NCBI Taxonomy" id="1955250"/>
    <lineage>
        <taxon>Bacteria</taxon>
        <taxon>Pseudomonadati</taxon>
        <taxon>Pseudomonadota</taxon>
        <taxon>Alphaproteobacteria</taxon>
        <taxon>Sphingomonadales</taxon>
        <taxon>Sphingomonadaceae</taxon>
        <taxon>Novosphingobium</taxon>
    </lineage>
</organism>
<dbReference type="RefSeq" id="WP_188769112.1">
    <property type="nucleotide sequence ID" value="NZ_BMHK01000005.1"/>
</dbReference>
<evidence type="ECO:0000313" key="2">
    <source>
        <dbReference type="EMBL" id="GGB93636.1"/>
    </source>
</evidence>
<evidence type="ECO:0008006" key="4">
    <source>
        <dbReference type="Google" id="ProtNLM"/>
    </source>
</evidence>
<keyword evidence="1" id="KW-0812">Transmembrane</keyword>
<gene>
    <name evidence="2" type="ORF">GCM10011494_10070</name>
</gene>